<reference evidence="1" key="2">
    <citation type="submission" date="2025-08" db="UniProtKB">
        <authorList>
            <consortium name="Ensembl"/>
        </authorList>
    </citation>
    <scope>IDENTIFICATION</scope>
</reference>
<proteinExistence type="predicted"/>
<dbReference type="PANTHER" id="PTHR35073:SF1">
    <property type="entry name" value="OTOSPIRALIN"/>
    <property type="match status" value="1"/>
</dbReference>
<organism evidence="1 2">
    <name type="scientific">Myripristis murdjan</name>
    <name type="common">pinecone soldierfish</name>
    <dbReference type="NCBI Taxonomy" id="586833"/>
    <lineage>
        <taxon>Eukaryota</taxon>
        <taxon>Metazoa</taxon>
        <taxon>Chordata</taxon>
        <taxon>Craniata</taxon>
        <taxon>Vertebrata</taxon>
        <taxon>Euteleostomi</taxon>
        <taxon>Actinopterygii</taxon>
        <taxon>Neopterygii</taxon>
        <taxon>Teleostei</taxon>
        <taxon>Neoteleostei</taxon>
        <taxon>Acanthomorphata</taxon>
        <taxon>Holocentriformes</taxon>
        <taxon>Holocentridae</taxon>
        <taxon>Myripristis</taxon>
    </lineage>
</organism>
<sequence>HRHDTRPFLSLKLLTGLEKRSLPYWNLWSSDFFGWVEELRAQAAYDRIQDLARTFWAHFPIATELGYDSPDPDPQPEE</sequence>
<dbReference type="GeneTree" id="ENSGT00990000203982"/>
<reference evidence="1" key="3">
    <citation type="submission" date="2025-09" db="UniProtKB">
        <authorList>
            <consortium name="Ensembl"/>
        </authorList>
    </citation>
    <scope>IDENTIFICATION</scope>
</reference>
<dbReference type="Ensembl" id="ENSMMDT00005037789.1">
    <property type="protein sequence ID" value="ENSMMDP00005036994.1"/>
    <property type="gene ID" value="ENSMMDG00005017294.1"/>
</dbReference>
<reference evidence="1" key="1">
    <citation type="submission" date="2019-06" db="EMBL/GenBank/DDBJ databases">
        <authorList>
            <consortium name="Wellcome Sanger Institute Data Sharing"/>
        </authorList>
    </citation>
    <scope>NUCLEOTIDE SEQUENCE [LARGE SCALE GENOMIC DNA]</scope>
</reference>
<dbReference type="Proteomes" id="UP000472263">
    <property type="component" value="Chromosome 21"/>
</dbReference>
<accession>A0A667ZMK1</accession>
<name>A0A667ZMK1_9TELE</name>
<evidence type="ECO:0000313" key="1">
    <source>
        <dbReference type="Ensembl" id="ENSMMDP00005036994.1"/>
    </source>
</evidence>
<evidence type="ECO:0000313" key="2">
    <source>
        <dbReference type="Proteomes" id="UP000472263"/>
    </source>
</evidence>
<dbReference type="Pfam" id="PF15182">
    <property type="entry name" value="OTOS"/>
    <property type="match status" value="1"/>
</dbReference>
<dbReference type="InParanoid" id="A0A667ZMK1"/>
<dbReference type="AlphaFoldDB" id="A0A667ZMK1"/>
<protein>
    <submittedName>
        <fullName evidence="1">Uncharacterized protein</fullName>
    </submittedName>
</protein>
<dbReference type="GO" id="GO:0007605">
    <property type="term" value="P:sensory perception of sound"/>
    <property type="evidence" value="ECO:0007669"/>
    <property type="project" value="InterPro"/>
</dbReference>
<dbReference type="PANTHER" id="PTHR35073">
    <property type="entry name" value="OTOSPIRALIN"/>
    <property type="match status" value="1"/>
</dbReference>
<keyword evidence="2" id="KW-1185">Reference proteome</keyword>
<dbReference type="InterPro" id="IPR028224">
    <property type="entry name" value="Otospiralin"/>
</dbReference>